<evidence type="ECO:0000256" key="3">
    <source>
        <dbReference type="ARBA" id="ARBA00022801"/>
    </source>
</evidence>
<feature type="active site" evidence="5 6">
    <location>
        <position position="214"/>
    </location>
</feature>
<protein>
    <recommendedName>
        <fullName evidence="5">Protein-glutamate methylesterase/protein-glutamine glutaminase</fullName>
        <ecNumber evidence="5">3.1.1.61</ecNumber>
        <ecNumber evidence="5">3.5.1.44</ecNumber>
    </recommendedName>
</protein>
<evidence type="ECO:0000259" key="9">
    <source>
        <dbReference type="PROSITE" id="PS50110"/>
    </source>
</evidence>
<evidence type="ECO:0000256" key="5">
    <source>
        <dbReference type="HAMAP-Rule" id="MF_00099"/>
    </source>
</evidence>
<reference evidence="11 12" key="1">
    <citation type="submission" date="2021-03" db="EMBL/GenBank/DDBJ databases">
        <title>Genomic Encyclopedia of Type Strains, Phase IV (KMG-IV): sequencing the most valuable type-strain genomes for metagenomic binning, comparative biology and taxonomic classification.</title>
        <authorList>
            <person name="Goeker M."/>
        </authorList>
    </citation>
    <scope>NUCLEOTIDE SEQUENCE [LARGE SCALE GENOMIC DNA]</scope>
    <source>
        <strain evidence="11 12">DSM 14349</strain>
    </source>
</reference>
<feature type="active site" evidence="5 6">
    <location>
        <position position="310"/>
    </location>
</feature>
<dbReference type="InterPro" id="IPR008248">
    <property type="entry name" value="CheB-like"/>
</dbReference>
<evidence type="ECO:0000259" key="10">
    <source>
        <dbReference type="PROSITE" id="PS50122"/>
    </source>
</evidence>
<dbReference type="SUPFAM" id="SSF52738">
    <property type="entry name" value="Methylesterase CheB, C-terminal domain"/>
    <property type="match status" value="1"/>
</dbReference>
<dbReference type="RefSeq" id="WP_245251151.1">
    <property type="nucleotide sequence ID" value="NZ_JAGGKG010000002.1"/>
</dbReference>
<dbReference type="NCBIfam" id="NF001965">
    <property type="entry name" value="PRK00742.1"/>
    <property type="match status" value="1"/>
</dbReference>
<dbReference type="PANTHER" id="PTHR42872">
    <property type="entry name" value="PROTEIN-GLUTAMATE METHYLESTERASE/PROTEIN-GLUTAMINE GLUTAMINASE"/>
    <property type="match status" value="1"/>
</dbReference>
<dbReference type="PROSITE" id="PS50110">
    <property type="entry name" value="RESPONSE_REGULATORY"/>
    <property type="match status" value="1"/>
</dbReference>
<dbReference type="SMART" id="SM00448">
    <property type="entry name" value="REC"/>
    <property type="match status" value="1"/>
</dbReference>
<proteinExistence type="inferred from homology"/>
<dbReference type="Pfam" id="PF00072">
    <property type="entry name" value="Response_reg"/>
    <property type="match status" value="1"/>
</dbReference>
<comment type="subcellular location">
    <subcellularLocation>
        <location evidence="5">Cytoplasm</location>
    </subcellularLocation>
</comment>
<evidence type="ECO:0000256" key="7">
    <source>
        <dbReference type="PROSITE-ProRule" id="PRU00169"/>
    </source>
</evidence>
<evidence type="ECO:0000256" key="1">
    <source>
        <dbReference type="ARBA" id="ARBA00022490"/>
    </source>
</evidence>
<comment type="function">
    <text evidence="5">Involved in chemotaxis. Part of a chemotaxis signal transduction system that modulates chemotaxis in response to various stimuli. Catalyzes the demethylation of specific methylglutamate residues introduced into the chemoreceptors (methyl-accepting chemotaxis proteins or MCP) by CheR. Also mediates the irreversible deamidation of specific glutamine residues to glutamic acid.</text>
</comment>
<evidence type="ECO:0000313" key="11">
    <source>
        <dbReference type="EMBL" id="MBP1904101.1"/>
    </source>
</evidence>
<sequence>MPSSNKAISVLVIDDSAVFREILVRGLSSNDTIHIVGAAKDAYEARDIIVATLPQVLVCDVEMPKMNGIEFVKQLIPQYSVPVIVTSALSHKVFEAMNAGAVDFISKPALHSANGVKAFILELIEKIKDASKAKLPNNSTTNFTSSASPTTISGSSTSSRLSGSSASGELGTSALYKASVRLIAIGASMGGVQALHYLLQQLPIDLPGIVVVQHIPAGFSNMFAERLNMSTHFNVREAKQGDVVKPGQVLIAPGGKHIRVKKRNAEYVIECFVGDKISGHCPSADLLFESVAASVGKDALGVILTGMGYDGARGLLALRRKGGKTIGQDEGSSIVYGMPKVAFEVGAVQLQTSLSKMSEQIVSMVRKEG</sequence>
<comment type="similarity">
    <text evidence="5">Belongs to the CheB family.</text>
</comment>
<dbReference type="PANTHER" id="PTHR42872:SF6">
    <property type="entry name" value="PROTEIN-GLUTAMATE METHYLESTERASE_PROTEIN-GLUTAMINE GLUTAMINASE"/>
    <property type="match status" value="1"/>
</dbReference>
<accession>A0ABS4FNE1</accession>
<dbReference type="InterPro" id="IPR011006">
    <property type="entry name" value="CheY-like_superfamily"/>
</dbReference>
<evidence type="ECO:0000256" key="4">
    <source>
        <dbReference type="ARBA" id="ARBA00048267"/>
    </source>
</evidence>
<keyword evidence="2 5" id="KW-0145">Chemotaxis</keyword>
<dbReference type="InterPro" id="IPR000673">
    <property type="entry name" value="Sig_transdc_resp-reg_Me-estase"/>
</dbReference>
<dbReference type="PROSITE" id="PS50122">
    <property type="entry name" value="CHEB"/>
    <property type="match status" value="1"/>
</dbReference>
<dbReference type="InterPro" id="IPR035909">
    <property type="entry name" value="CheB_C"/>
</dbReference>
<feature type="domain" description="CheB-type methylesterase" evidence="10">
    <location>
        <begin position="176"/>
        <end position="368"/>
    </location>
</feature>
<dbReference type="Proteomes" id="UP001519272">
    <property type="component" value="Unassembled WGS sequence"/>
</dbReference>
<evidence type="ECO:0000313" key="12">
    <source>
        <dbReference type="Proteomes" id="UP001519272"/>
    </source>
</evidence>
<dbReference type="GO" id="GO:0008984">
    <property type="term" value="F:protein-glutamate methylesterase activity"/>
    <property type="evidence" value="ECO:0007669"/>
    <property type="project" value="UniProtKB-EC"/>
</dbReference>
<dbReference type="PIRSF" id="PIRSF000876">
    <property type="entry name" value="RR_chemtxs_CheB"/>
    <property type="match status" value="1"/>
</dbReference>
<dbReference type="CDD" id="cd17541">
    <property type="entry name" value="REC_CheB-like"/>
    <property type="match status" value="1"/>
</dbReference>
<dbReference type="Gene3D" id="3.40.50.180">
    <property type="entry name" value="Methylesterase CheB, C-terminal domain"/>
    <property type="match status" value="1"/>
</dbReference>
<comment type="catalytic activity">
    <reaction evidence="4 5">
        <text>[protein]-L-glutamate 5-O-methyl ester + H2O = L-glutamyl-[protein] + methanol + H(+)</text>
        <dbReference type="Rhea" id="RHEA:23236"/>
        <dbReference type="Rhea" id="RHEA-COMP:10208"/>
        <dbReference type="Rhea" id="RHEA-COMP:10311"/>
        <dbReference type="ChEBI" id="CHEBI:15377"/>
        <dbReference type="ChEBI" id="CHEBI:15378"/>
        <dbReference type="ChEBI" id="CHEBI:17790"/>
        <dbReference type="ChEBI" id="CHEBI:29973"/>
        <dbReference type="ChEBI" id="CHEBI:82795"/>
        <dbReference type="EC" id="3.1.1.61"/>
    </reaction>
</comment>
<evidence type="ECO:0000256" key="8">
    <source>
        <dbReference type="SAM" id="MobiDB-lite"/>
    </source>
</evidence>
<dbReference type="InterPro" id="IPR001789">
    <property type="entry name" value="Sig_transdc_resp-reg_receiver"/>
</dbReference>
<feature type="domain" description="Response regulatory" evidence="9">
    <location>
        <begin position="9"/>
        <end position="122"/>
    </location>
</feature>
<comment type="catalytic activity">
    <reaction evidence="5">
        <text>L-glutaminyl-[protein] + H2O = L-glutamyl-[protein] + NH4(+)</text>
        <dbReference type="Rhea" id="RHEA:16441"/>
        <dbReference type="Rhea" id="RHEA-COMP:10207"/>
        <dbReference type="Rhea" id="RHEA-COMP:10208"/>
        <dbReference type="ChEBI" id="CHEBI:15377"/>
        <dbReference type="ChEBI" id="CHEBI:28938"/>
        <dbReference type="ChEBI" id="CHEBI:29973"/>
        <dbReference type="ChEBI" id="CHEBI:30011"/>
        <dbReference type="EC" id="3.5.1.44"/>
    </reaction>
</comment>
<comment type="caution">
    <text evidence="11">The sequence shown here is derived from an EMBL/GenBank/DDBJ whole genome shotgun (WGS) entry which is preliminary data.</text>
</comment>
<feature type="modified residue" description="4-aspartylphosphate" evidence="5 7">
    <location>
        <position position="60"/>
    </location>
</feature>
<feature type="region of interest" description="Disordered" evidence="8">
    <location>
        <begin position="138"/>
        <end position="168"/>
    </location>
</feature>
<organism evidence="11 12">
    <name type="scientific">Paenibacillus turicensis</name>
    <dbReference type="NCBI Taxonomy" id="160487"/>
    <lineage>
        <taxon>Bacteria</taxon>
        <taxon>Bacillati</taxon>
        <taxon>Bacillota</taxon>
        <taxon>Bacilli</taxon>
        <taxon>Bacillales</taxon>
        <taxon>Paenibacillaceae</taxon>
        <taxon>Paenibacillus</taxon>
    </lineage>
</organism>
<dbReference type="EC" id="3.5.1.44" evidence="5"/>
<evidence type="ECO:0000256" key="2">
    <source>
        <dbReference type="ARBA" id="ARBA00022500"/>
    </source>
</evidence>
<dbReference type="CDD" id="cd16432">
    <property type="entry name" value="CheB_Rec"/>
    <property type="match status" value="1"/>
</dbReference>
<keyword evidence="1 5" id="KW-0963">Cytoplasm</keyword>
<dbReference type="Pfam" id="PF01339">
    <property type="entry name" value="CheB_methylest"/>
    <property type="match status" value="1"/>
</dbReference>
<comment type="domain">
    <text evidence="5">Contains a C-terminal catalytic domain, and an N-terminal region which modulates catalytic activity.</text>
</comment>
<dbReference type="EC" id="3.1.1.61" evidence="5"/>
<name>A0ABS4FNE1_9BACL</name>
<dbReference type="HAMAP" id="MF_00099">
    <property type="entry name" value="CheB_chemtxs"/>
    <property type="match status" value="1"/>
</dbReference>
<gene>
    <name evidence="5" type="primary">cheB</name>
    <name evidence="11" type="ORF">J2Z32_000718</name>
</gene>
<dbReference type="EMBL" id="JAGGKG010000002">
    <property type="protein sequence ID" value="MBP1904101.1"/>
    <property type="molecule type" value="Genomic_DNA"/>
</dbReference>
<keyword evidence="5 7" id="KW-0597">Phosphoprotein</keyword>
<comment type="PTM">
    <text evidence="5">Phosphorylated by CheA. Phosphorylation of the N-terminal regulatory domain activates the methylesterase activity.</text>
</comment>
<keyword evidence="12" id="KW-1185">Reference proteome</keyword>
<keyword evidence="3 5" id="KW-0378">Hydrolase</keyword>
<dbReference type="Gene3D" id="3.40.50.2300">
    <property type="match status" value="1"/>
</dbReference>
<evidence type="ECO:0000256" key="6">
    <source>
        <dbReference type="PROSITE-ProRule" id="PRU00050"/>
    </source>
</evidence>
<feature type="active site" evidence="5 6">
    <location>
        <position position="188"/>
    </location>
</feature>
<dbReference type="SUPFAM" id="SSF52172">
    <property type="entry name" value="CheY-like"/>
    <property type="match status" value="1"/>
</dbReference>